<evidence type="ECO:0000256" key="2">
    <source>
        <dbReference type="ARBA" id="ARBA00009870"/>
    </source>
</evidence>
<feature type="compositionally biased region" description="Basic and acidic residues" evidence="4">
    <location>
        <begin position="305"/>
        <end position="318"/>
    </location>
</feature>
<dbReference type="CDD" id="cd21793">
    <property type="entry name" value="Rad21_Rec8_M_AtSYN1-like"/>
    <property type="match status" value="1"/>
</dbReference>
<dbReference type="InterPro" id="IPR023093">
    <property type="entry name" value="ScpA-like_C"/>
</dbReference>
<proteinExistence type="inferred from homology"/>
<evidence type="ECO:0000313" key="8">
    <source>
        <dbReference type="Proteomes" id="UP001630127"/>
    </source>
</evidence>
<feature type="domain" description="Rad21/Rec8-like protein C-terminal eukaryotic" evidence="5">
    <location>
        <begin position="686"/>
        <end position="728"/>
    </location>
</feature>
<keyword evidence="3" id="KW-0539">Nucleus</keyword>
<comment type="caution">
    <text evidence="7">The sequence shown here is derived from an EMBL/GenBank/DDBJ whole genome shotgun (WGS) entry which is preliminary data.</text>
</comment>
<feature type="domain" description="Rad21/Rec8-like protein N-terminal" evidence="6">
    <location>
        <begin position="20"/>
        <end position="109"/>
    </location>
</feature>
<dbReference type="Pfam" id="PF04825">
    <property type="entry name" value="Rad21_Rec8_N"/>
    <property type="match status" value="1"/>
</dbReference>
<evidence type="ECO:0000259" key="6">
    <source>
        <dbReference type="Pfam" id="PF04825"/>
    </source>
</evidence>
<name>A0ABD3A5R6_9GENT</name>
<feature type="region of interest" description="Disordered" evidence="4">
    <location>
        <begin position="305"/>
        <end position="327"/>
    </location>
</feature>
<feature type="region of interest" description="Disordered" evidence="4">
    <location>
        <begin position="247"/>
        <end position="267"/>
    </location>
</feature>
<feature type="compositionally biased region" description="Polar residues" evidence="4">
    <location>
        <begin position="616"/>
        <end position="629"/>
    </location>
</feature>
<dbReference type="Proteomes" id="UP001630127">
    <property type="component" value="Unassembled WGS sequence"/>
</dbReference>
<dbReference type="Gene3D" id="1.10.10.580">
    <property type="entry name" value="Structural maintenance of chromosome 1. Chain E"/>
    <property type="match status" value="1"/>
</dbReference>
<evidence type="ECO:0000256" key="4">
    <source>
        <dbReference type="SAM" id="MobiDB-lite"/>
    </source>
</evidence>
<dbReference type="EMBL" id="JBJUIK010000006">
    <property type="protein sequence ID" value="KAL3526162.1"/>
    <property type="molecule type" value="Genomic_DNA"/>
</dbReference>
<sequence length="746" mass="84225">MKKKHPLGGKAKISKQEKSMFYSHCLLSKKGHLGTIWVAAHCLKRLKKYQIKQTDISSYVDRILHDEVEVVTYRILAYLLLGVVRIFAKKVDFLFHDCHDVMRNLKDFAGGKIADESIEAMRTSYHSITLPDRFELDAFDLGVLIDQDISSCNVRAPEDIMLPVKEGVEHSNKYYCNGDNPFEAYSTMYTPVKDLFSRHFMDIDLDVTPSRAMDDFDSRLEKLHGIRFSLEERLEPMIFHEAEKESGIDMPSNEGHQTDGEQIENPDSGELQCLVKSVDKEQSMENLSATSFPLEESLKPRIFSDRAKESQSDEDQIKNLDSGTNVVVPDEGFQTNGEQIENIDAGEPEDTVKSLDKEQSMEKLCGTSFPVKESLEPRISSNAAKESQTDEGQMKNDSGINVVTPEKFDKEQYVESEEMRFPEMTSLTNQITAKHPMSIAVNSGFYGGSAAVSPEFMAVRTPATKERARVLKKRKCVFDDTIILSNKLVKHSIDNSRDLVCKRRKAPHTKFHAWKAHKTSNIPQSFFEPLIPWNSVAFQSVVQQEKLTTTQPVDTAEICANNVIAEVPTIQVHTESSIKDRCEEQTPIAPTTPITRSTSLRLHEVRGASRTDISEPASSSESIGKQTTLNEDKELEAALMDEEINSNGGDTHGKIECSVRARKVGRYLYEKFKYQKRQQGDVFINLTQVLKGKSRKESARVFYEILVVKTRDYIDVMQEKAFGDILLLETSELKNTLDIDGVNSGA</sequence>
<evidence type="ECO:0000256" key="3">
    <source>
        <dbReference type="ARBA" id="ARBA00023242"/>
    </source>
</evidence>
<protein>
    <recommendedName>
        <fullName evidence="9">Sister chromatid cohesion 1 protein 2</fullName>
    </recommendedName>
</protein>
<keyword evidence="8" id="KW-1185">Reference proteome</keyword>
<dbReference type="GO" id="GO:0005634">
    <property type="term" value="C:nucleus"/>
    <property type="evidence" value="ECO:0007669"/>
    <property type="project" value="UniProtKB-SubCell"/>
</dbReference>
<dbReference type="InterPro" id="IPR006909">
    <property type="entry name" value="Rad21/Rec8_C_eu"/>
</dbReference>
<comment type="similarity">
    <text evidence="2">Belongs to the rad21 family.</text>
</comment>
<dbReference type="InterPro" id="IPR036390">
    <property type="entry name" value="WH_DNA-bd_sf"/>
</dbReference>
<dbReference type="AlphaFoldDB" id="A0ABD3A5R6"/>
<feature type="region of interest" description="Disordered" evidence="4">
    <location>
        <begin position="605"/>
        <end position="629"/>
    </location>
</feature>
<dbReference type="Pfam" id="PF04824">
    <property type="entry name" value="Rad21_Rec8"/>
    <property type="match status" value="1"/>
</dbReference>
<evidence type="ECO:0000256" key="1">
    <source>
        <dbReference type="ARBA" id="ARBA00004123"/>
    </source>
</evidence>
<dbReference type="InterPro" id="IPR006910">
    <property type="entry name" value="Rad21_Rec8_N"/>
</dbReference>
<comment type="subcellular location">
    <subcellularLocation>
        <location evidence="1">Nucleus</location>
    </subcellularLocation>
</comment>
<feature type="region of interest" description="Disordered" evidence="4">
    <location>
        <begin position="377"/>
        <end position="400"/>
    </location>
</feature>
<dbReference type="InterPro" id="IPR039781">
    <property type="entry name" value="Rad21/Rec8-like"/>
</dbReference>
<evidence type="ECO:0000259" key="5">
    <source>
        <dbReference type="Pfam" id="PF04824"/>
    </source>
</evidence>
<dbReference type="PANTHER" id="PTHR12585:SF73">
    <property type="entry name" value="SISTER CHROMATID COHESION 1 PROTEIN 2"/>
    <property type="match status" value="1"/>
</dbReference>
<evidence type="ECO:0000313" key="7">
    <source>
        <dbReference type="EMBL" id="KAL3526162.1"/>
    </source>
</evidence>
<organism evidence="7 8">
    <name type="scientific">Cinchona calisaya</name>
    <dbReference type="NCBI Taxonomy" id="153742"/>
    <lineage>
        <taxon>Eukaryota</taxon>
        <taxon>Viridiplantae</taxon>
        <taxon>Streptophyta</taxon>
        <taxon>Embryophyta</taxon>
        <taxon>Tracheophyta</taxon>
        <taxon>Spermatophyta</taxon>
        <taxon>Magnoliopsida</taxon>
        <taxon>eudicotyledons</taxon>
        <taxon>Gunneridae</taxon>
        <taxon>Pentapetalae</taxon>
        <taxon>asterids</taxon>
        <taxon>lamiids</taxon>
        <taxon>Gentianales</taxon>
        <taxon>Rubiaceae</taxon>
        <taxon>Cinchonoideae</taxon>
        <taxon>Cinchoneae</taxon>
        <taxon>Cinchona</taxon>
    </lineage>
</organism>
<accession>A0ABD3A5R6</accession>
<reference evidence="7 8" key="1">
    <citation type="submission" date="2024-11" db="EMBL/GenBank/DDBJ databases">
        <title>A near-complete genome assembly of Cinchona calisaya.</title>
        <authorList>
            <person name="Lian D.C."/>
            <person name="Zhao X.W."/>
            <person name="Wei L."/>
        </authorList>
    </citation>
    <scope>NUCLEOTIDE SEQUENCE [LARGE SCALE GENOMIC DNA]</scope>
    <source>
        <tissue evidence="7">Nenye</tissue>
    </source>
</reference>
<evidence type="ECO:0008006" key="9">
    <source>
        <dbReference type="Google" id="ProtNLM"/>
    </source>
</evidence>
<dbReference type="PANTHER" id="PTHR12585">
    <property type="entry name" value="SCC1 / RAD21 FAMILY MEMBER"/>
    <property type="match status" value="1"/>
</dbReference>
<dbReference type="SUPFAM" id="SSF46785">
    <property type="entry name" value="Winged helix' DNA-binding domain"/>
    <property type="match status" value="1"/>
</dbReference>
<gene>
    <name evidence="7" type="ORF">ACH5RR_014534</name>
</gene>